<evidence type="ECO:0000256" key="1">
    <source>
        <dbReference type="SAM" id="SignalP"/>
    </source>
</evidence>
<dbReference type="SUPFAM" id="SSF53474">
    <property type="entry name" value="alpha/beta-Hydrolases"/>
    <property type="match status" value="1"/>
</dbReference>
<dbReference type="PANTHER" id="PTHR43798:SF33">
    <property type="entry name" value="HYDROLASE, PUTATIVE (AFU_ORTHOLOGUE AFUA_2G14860)-RELATED"/>
    <property type="match status" value="1"/>
</dbReference>
<accession>A0A0M8MYC8</accession>
<dbReference type="InterPro" id="IPR029058">
    <property type="entry name" value="AB_hydrolase_fold"/>
</dbReference>
<evidence type="ECO:0000313" key="3">
    <source>
        <dbReference type="EMBL" id="KOS16844.1"/>
    </source>
</evidence>
<feature type="signal peptide" evidence="1">
    <location>
        <begin position="1"/>
        <end position="19"/>
    </location>
</feature>
<dbReference type="Proteomes" id="UP000053831">
    <property type="component" value="Unassembled WGS sequence"/>
</dbReference>
<dbReference type="EMBL" id="LGSR01000029">
    <property type="protein sequence ID" value="KOS16844.1"/>
    <property type="molecule type" value="Genomic_DNA"/>
</dbReference>
<keyword evidence="1" id="KW-0732">Signal</keyword>
<gene>
    <name evidence="3" type="ORF">ESCO_004732</name>
</gene>
<keyword evidence="4" id="KW-1185">Reference proteome</keyword>
<feature type="domain" description="AB hydrolase-1" evidence="2">
    <location>
        <begin position="105"/>
        <end position="204"/>
    </location>
</feature>
<dbReference type="InterPro" id="IPR050266">
    <property type="entry name" value="AB_hydrolase_sf"/>
</dbReference>
<feature type="chain" id="PRO_5005818972" evidence="1">
    <location>
        <begin position="20"/>
        <end position="371"/>
    </location>
</feature>
<sequence>MRFSMVSALMAAAATGVAAGVTPFLPHAVRADPPTKVKRDVAALATDTGFAAVGKINTGPFPADLNGSNKTYTWPVHTFEFESNGAALQMAYMDVPPCCMPNGKTLMMLHGKNFCSETWRDQIYHFTEMGFRVLALDNLGFCKSSKNATMQYSLAFQVWAYKGLLDALNLDTVVLMGHSYGGMLGTMFSFLMPQSIELFVSLDAIGAEPYTGAGLKYAPIDANIKQEASSNTASITGYESLYYYVGDMPDAAKEWVDMLNNIYWGSERNSFIQIQARIVDIVLTQPTTSYYPLITVPTFFTWGEKDLTYIGQWDPNMNGKLGNWKEFAPKVCASMKNCTAHQFDTYGHSTQVSNPPLYNQVTGDWIFSAMA</sequence>
<dbReference type="OrthoDB" id="10249433at2759"/>
<comment type="caution">
    <text evidence="3">The sequence shown here is derived from an EMBL/GenBank/DDBJ whole genome shotgun (WGS) entry which is preliminary data.</text>
</comment>
<evidence type="ECO:0000259" key="2">
    <source>
        <dbReference type="Pfam" id="PF00561"/>
    </source>
</evidence>
<dbReference type="InterPro" id="IPR000073">
    <property type="entry name" value="AB_hydrolase_1"/>
</dbReference>
<dbReference type="GO" id="GO:0016787">
    <property type="term" value="F:hydrolase activity"/>
    <property type="evidence" value="ECO:0007669"/>
    <property type="project" value="UniProtKB-KW"/>
</dbReference>
<protein>
    <submittedName>
        <fullName evidence="3">Putative aminoacrylate hydrolase RutD</fullName>
    </submittedName>
</protein>
<dbReference type="InterPro" id="IPR000639">
    <property type="entry name" value="Epox_hydrolase-like"/>
</dbReference>
<name>A0A0M8MYC8_ESCWE</name>
<dbReference type="Gene3D" id="3.40.50.1820">
    <property type="entry name" value="alpha/beta hydrolase"/>
    <property type="match status" value="1"/>
</dbReference>
<dbReference type="STRING" id="150374.A0A0M8MYC8"/>
<dbReference type="PRINTS" id="PR00412">
    <property type="entry name" value="EPOXHYDRLASE"/>
</dbReference>
<proteinExistence type="predicted"/>
<dbReference type="Pfam" id="PF00561">
    <property type="entry name" value="Abhydrolase_1"/>
    <property type="match status" value="1"/>
</dbReference>
<reference evidence="3 4" key="1">
    <citation type="submission" date="2015-07" db="EMBL/GenBank/DDBJ databases">
        <title>The genome of the fungus Escovopsis weberi, a specialized disease agent of ant agriculture.</title>
        <authorList>
            <person name="de Man T.J."/>
            <person name="Stajich J.E."/>
            <person name="Kubicek C.P."/>
            <person name="Chenthamara K."/>
            <person name="Atanasova L."/>
            <person name="Druzhinina I.S."/>
            <person name="Birnbaum S."/>
            <person name="Barribeau S.M."/>
            <person name="Teiling C."/>
            <person name="Suen G."/>
            <person name="Currie C."/>
            <person name="Gerardo N.M."/>
        </authorList>
    </citation>
    <scope>NUCLEOTIDE SEQUENCE [LARGE SCALE GENOMIC DNA]</scope>
</reference>
<dbReference type="GO" id="GO:0016020">
    <property type="term" value="C:membrane"/>
    <property type="evidence" value="ECO:0007669"/>
    <property type="project" value="TreeGrafter"/>
</dbReference>
<evidence type="ECO:0000313" key="4">
    <source>
        <dbReference type="Proteomes" id="UP000053831"/>
    </source>
</evidence>
<dbReference type="AlphaFoldDB" id="A0A0M8MYC8"/>
<dbReference type="PANTHER" id="PTHR43798">
    <property type="entry name" value="MONOACYLGLYCEROL LIPASE"/>
    <property type="match status" value="1"/>
</dbReference>
<organism evidence="3 4">
    <name type="scientific">Escovopsis weberi</name>
    <dbReference type="NCBI Taxonomy" id="150374"/>
    <lineage>
        <taxon>Eukaryota</taxon>
        <taxon>Fungi</taxon>
        <taxon>Dikarya</taxon>
        <taxon>Ascomycota</taxon>
        <taxon>Pezizomycotina</taxon>
        <taxon>Sordariomycetes</taxon>
        <taxon>Hypocreomycetidae</taxon>
        <taxon>Hypocreales</taxon>
        <taxon>Hypocreaceae</taxon>
        <taxon>Escovopsis</taxon>
    </lineage>
</organism>
<keyword evidence="3" id="KW-0378">Hydrolase</keyword>